<dbReference type="GO" id="GO:0032040">
    <property type="term" value="C:small-subunit processome"/>
    <property type="evidence" value="ECO:0007669"/>
    <property type="project" value="InterPro"/>
</dbReference>
<dbReference type="PANTHER" id="PTHR10894:SF1">
    <property type="entry name" value="NUCLEOLAR PROTEIN 58"/>
    <property type="match status" value="1"/>
</dbReference>
<dbReference type="PROSITE" id="PS51358">
    <property type="entry name" value="NOP"/>
    <property type="match status" value="1"/>
</dbReference>
<sequence length="172" mass="19580">MLAAKTALAIRYDAFGEGDGAELGLESRARLELRLRHLEENSLRRISGSGKSLAKFDKYQHKSEVRTYDPSGETIIPLLPKKRKLSEMGESPGKPITKKIKKEPMVESDGELQAPKKKKKKQKVKDEEEKVEVKVKEEEGEEEEENYEASTSIMPSPEKKKKKKKKKKEKSP</sequence>
<dbReference type="GeneTree" id="ENSGT01150000290355"/>
<evidence type="ECO:0000259" key="2">
    <source>
        <dbReference type="PROSITE" id="PS51358"/>
    </source>
</evidence>
<reference evidence="3" key="1">
    <citation type="submission" date="2025-08" db="UniProtKB">
        <authorList>
            <consortium name="Ensembl"/>
        </authorList>
    </citation>
    <scope>IDENTIFICATION</scope>
</reference>
<evidence type="ECO:0000313" key="3">
    <source>
        <dbReference type="Ensembl" id="ENSEBUP00000025960.1"/>
    </source>
</evidence>
<dbReference type="InterPro" id="IPR036070">
    <property type="entry name" value="Nop_dom_sf"/>
</dbReference>
<feature type="region of interest" description="Disordered" evidence="1">
    <location>
        <begin position="79"/>
        <end position="172"/>
    </location>
</feature>
<feature type="compositionally biased region" description="Basic and acidic residues" evidence="1">
    <location>
        <begin position="124"/>
        <end position="137"/>
    </location>
</feature>
<protein>
    <recommendedName>
        <fullName evidence="2">Nop domain-containing protein</fullName>
    </recommendedName>
</protein>
<reference evidence="3" key="2">
    <citation type="submission" date="2025-09" db="UniProtKB">
        <authorList>
            <consortium name="Ensembl"/>
        </authorList>
    </citation>
    <scope>IDENTIFICATION</scope>
</reference>
<keyword evidence="4" id="KW-1185">Reference proteome</keyword>
<feature type="domain" description="Nop" evidence="2">
    <location>
        <begin position="1"/>
        <end position="40"/>
    </location>
</feature>
<dbReference type="GO" id="GO:0030515">
    <property type="term" value="F:snoRNA binding"/>
    <property type="evidence" value="ECO:0007669"/>
    <property type="project" value="InterPro"/>
</dbReference>
<dbReference type="SUPFAM" id="SSF89124">
    <property type="entry name" value="Nop domain"/>
    <property type="match status" value="1"/>
</dbReference>
<evidence type="ECO:0000256" key="1">
    <source>
        <dbReference type="SAM" id="MobiDB-lite"/>
    </source>
</evidence>
<proteinExistence type="predicted"/>
<dbReference type="AlphaFoldDB" id="A0A8C4R6W0"/>
<dbReference type="Ensembl" id="ENSEBUT00000026536.1">
    <property type="protein sequence ID" value="ENSEBUP00000025960.1"/>
    <property type="gene ID" value="ENSEBUG00000015996.1"/>
</dbReference>
<accession>A0A8C4R6W0</accession>
<organism evidence="3 4">
    <name type="scientific">Eptatretus burgeri</name>
    <name type="common">Inshore hagfish</name>
    <dbReference type="NCBI Taxonomy" id="7764"/>
    <lineage>
        <taxon>Eukaryota</taxon>
        <taxon>Metazoa</taxon>
        <taxon>Chordata</taxon>
        <taxon>Craniata</taxon>
        <taxon>Vertebrata</taxon>
        <taxon>Cyclostomata</taxon>
        <taxon>Myxini</taxon>
        <taxon>Myxiniformes</taxon>
        <taxon>Myxinidae</taxon>
        <taxon>Eptatretinae</taxon>
        <taxon>Eptatretus</taxon>
    </lineage>
</organism>
<dbReference type="GO" id="GO:0031428">
    <property type="term" value="C:box C/D methylation guide snoRNP complex"/>
    <property type="evidence" value="ECO:0007669"/>
    <property type="project" value="InterPro"/>
</dbReference>
<dbReference type="PANTHER" id="PTHR10894">
    <property type="entry name" value="NUCLEOLAR PROTEIN 5 NUCLEOLAR PROTEIN NOP5 NOP58"/>
    <property type="match status" value="1"/>
</dbReference>
<feature type="compositionally biased region" description="Basic residues" evidence="1">
    <location>
        <begin position="159"/>
        <end position="172"/>
    </location>
</feature>
<dbReference type="InterPro" id="IPR045056">
    <property type="entry name" value="Nop56/Nop58"/>
</dbReference>
<name>A0A8C4R6W0_EPTBU</name>
<dbReference type="OMA" id="CTQXSLV"/>
<dbReference type="InterPro" id="IPR002687">
    <property type="entry name" value="Nop_dom"/>
</dbReference>
<feature type="compositionally biased region" description="Acidic residues" evidence="1">
    <location>
        <begin position="138"/>
        <end position="147"/>
    </location>
</feature>
<dbReference type="Proteomes" id="UP000694388">
    <property type="component" value="Unplaced"/>
</dbReference>
<evidence type="ECO:0000313" key="4">
    <source>
        <dbReference type="Proteomes" id="UP000694388"/>
    </source>
</evidence>